<dbReference type="EMBL" id="JABWUV010000012">
    <property type="protein sequence ID" value="KAF6314906.1"/>
    <property type="molecule type" value="Genomic_DNA"/>
</dbReference>
<evidence type="ECO:0000313" key="1">
    <source>
        <dbReference type="EMBL" id="KAF6314906.1"/>
    </source>
</evidence>
<reference evidence="1 2" key="1">
    <citation type="journal article" date="2020" name="Nature">
        <title>Six reference-quality genomes reveal evolution of bat adaptations.</title>
        <authorList>
            <person name="Jebb D."/>
            <person name="Huang Z."/>
            <person name="Pippel M."/>
            <person name="Hughes G.M."/>
            <person name="Lavrichenko K."/>
            <person name="Devanna P."/>
            <person name="Winkler S."/>
            <person name="Jermiin L.S."/>
            <person name="Skirmuntt E.C."/>
            <person name="Katzourakis A."/>
            <person name="Burkitt-Gray L."/>
            <person name="Ray D.A."/>
            <person name="Sullivan K.A.M."/>
            <person name="Roscito J.G."/>
            <person name="Kirilenko B.M."/>
            <person name="Davalos L.M."/>
            <person name="Corthals A.P."/>
            <person name="Power M.L."/>
            <person name="Jones G."/>
            <person name="Ransome R.D."/>
            <person name="Dechmann D.K.N."/>
            <person name="Locatelli A.G."/>
            <person name="Puechmaille S.J."/>
            <person name="Fedrigo O."/>
            <person name="Jarvis E.D."/>
            <person name="Hiller M."/>
            <person name="Vernes S.C."/>
            <person name="Myers E.W."/>
            <person name="Teeling E.C."/>
        </authorList>
    </citation>
    <scope>NUCLEOTIDE SEQUENCE [LARGE SCALE GENOMIC DNA]</scope>
    <source>
        <strain evidence="1">MMyoMyo1</strain>
        <tissue evidence="1">Flight muscle</tissue>
    </source>
</reference>
<accession>A0A7J7UQ77</accession>
<comment type="caution">
    <text evidence="1">The sequence shown here is derived from an EMBL/GenBank/DDBJ whole genome shotgun (WGS) entry which is preliminary data.</text>
</comment>
<keyword evidence="2" id="KW-1185">Reference proteome</keyword>
<evidence type="ECO:0000313" key="2">
    <source>
        <dbReference type="Proteomes" id="UP000527355"/>
    </source>
</evidence>
<dbReference type="Proteomes" id="UP000527355">
    <property type="component" value="Unassembled WGS sequence"/>
</dbReference>
<name>A0A7J7UQ77_MYOMY</name>
<dbReference type="AlphaFoldDB" id="A0A7J7UQ77"/>
<sequence length="129" mass="15031">MICLTSRHLQQSKMPVDLRTCFQKHSLLIPLEKVQFSQCVCVCFIVVKPNSHLLFVIQKGRHRNHHFPATFHILLLWGKIVDNQEKQTMSEDSPHPFHPYTGLHYQEEIETKGTVRSKSLPNPHTPKLK</sequence>
<protein>
    <submittedName>
        <fullName evidence="1">Uncharacterized protein</fullName>
    </submittedName>
</protein>
<organism evidence="1 2">
    <name type="scientific">Myotis myotis</name>
    <name type="common">Greater mouse-eared bat</name>
    <name type="synonym">Vespertilio myotis</name>
    <dbReference type="NCBI Taxonomy" id="51298"/>
    <lineage>
        <taxon>Eukaryota</taxon>
        <taxon>Metazoa</taxon>
        <taxon>Chordata</taxon>
        <taxon>Craniata</taxon>
        <taxon>Vertebrata</taxon>
        <taxon>Euteleostomi</taxon>
        <taxon>Mammalia</taxon>
        <taxon>Eutheria</taxon>
        <taxon>Laurasiatheria</taxon>
        <taxon>Chiroptera</taxon>
        <taxon>Yangochiroptera</taxon>
        <taxon>Vespertilionidae</taxon>
        <taxon>Myotis</taxon>
    </lineage>
</organism>
<gene>
    <name evidence="1" type="ORF">mMyoMyo1_008681</name>
</gene>
<proteinExistence type="predicted"/>